<keyword evidence="2" id="KW-1185">Reference proteome</keyword>
<name>A0ABQ5EFK2_9ASTR</name>
<gene>
    <name evidence="1" type="ORF">Tco_0975754</name>
</gene>
<organism evidence="1 2">
    <name type="scientific">Tanacetum coccineum</name>
    <dbReference type="NCBI Taxonomy" id="301880"/>
    <lineage>
        <taxon>Eukaryota</taxon>
        <taxon>Viridiplantae</taxon>
        <taxon>Streptophyta</taxon>
        <taxon>Embryophyta</taxon>
        <taxon>Tracheophyta</taxon>
        <taxon>Spermatophyta</taxon>
        <taxon>Magnoliopsida</taxon>
        <taxon>eudicotyledons</taxon>
        <taxon>Gunneridae</taxon>
        <taxon>Pentapetalae</taxon>
        <taxon>asterids</taxon>
        <taxon>campanulids</taxon>
        <taxon>Asterales</taxon>
        <taxon>Asteraceae</taxon>
        <taxon>Asteroideae</taxon>
        <taxon>Anthemideae</taxon>
        <taxon>Anthemidinae</taxon>
        <taxon>Tanacetum</taxon>
    </lineage>
</organism>
<accession>A0ABQ5EFK2</accession>
<comment type="caution">
    <text evidence="1">The sequence shown here is derived from an EMBL/GenBank/DDBJ whole genome shotgun (WGS) entry which is preliminary data.</text>
</comment>
<reference evidence="1" key="1">
    <citation type="journal article" date="2022" name="Int. J. Mol. Sci.">
        <title>Draft Genome of Tanacetum Coccineum: Genomic Comparison of Closely Related Tanacetum-Family Plants.</title>
        <authorList>
            <person name="Yamashiro T."/>
            <person name="Shiraishi A."/>
            <person name="Nakayama K."/>
            <person name="Satake H."/>
        </authorList>
    </citation>
    <scope>NUCLEOTIDE SEQUENCE</scope>
</reference>
<proteinExistence type="predicted"/>
<dbReference type="EMBL" id="BQNB010016251">
    <property type="protein sequence ID" value="GJT49597.1"/>
    <property type="molecule type" value="Genomic_DNA"/>
</dbReference>
<evidence type="ECO:0000313" key="1">
    <source>
        <dbReference type="EMBL" id="GJT49597.1"/>
    </source>
</evidence>
<dbReference type="Proteomes" id="UP001151760">
    <property type="component" value="Unassembled WGS sequence"/>
</dbReference>
<sequence length="227" mass="26278">MGKEYVKDPVPRNLPAQFLGNPYRTRETIYAIGIPEEIKEDEGGTNDGCGITVEDVERLRKILTPPIHVLPNLKPIVQPYTPLGLVYHKEKVVKEEEQDYDIPLHEHVMQPLTPRTVHITPPDENYVASSTNPILNKHLKESGEEFADNTRVSKKIDSNPVNDLKDLLKTYDFENFIRKLKHQLSQSSHETGKTNREMKYHQQYGYNLSFPYPVVSLHHRGYLIVYY</sequence>
<protein>
    <submittedName>
        <fullName evidence="1">Uncharacterized protein</fullName>
    </submittedName>
</protein>
<reference evidence="1" key="2">
    <citation type="submission" date="2022-01" db="EMBL/GenBank/DDBJ databases">
        <authorList>
            <person name="Yamashiro T."/>
            <person name="Shiraishi A."/>
            <person name="Satake H."/>
            <person name="Nakayama K."/>
        </authorList>
    </citation>
    <scope>NUCLEOTIDE SEQUENCE</scope>
</reference>
<evidence type="ECO:0000313" key="2">
    <source>
        <dbReference type="Proteomes" id="UP001151760"/>
    </source>
</evidence>